<accession>A0A064CSS0</accession>
<feature type="binding site" evidence="3">
    <location>
        <position position="43"/>
    </location>
    <ligand>
        <name>Zn(2+)</name>
        <dbReference type="ChEBI" id="CHEBI:29105"/>
    </ligand>
</feature>
<comment type="cofactor">
    <cofactor evidence="3">
        <name>Zn(2+)</name>
        <dbReference type="ChEBI" id="CHEBI:29105"/>
    </cofactor>
    <text evidence="3">Binds 1 zinc ion per subunit.</text>
</comment>
<evidence type="ECO:0008006" key="6">
    <source>
        <dbReference type="Google" id="ProtNLM"/>
    </source>
</evidence>
<feature type="binding site" evidence="3">
    <location>
        <position position="41"/>
    </location>
    <ligand>
        <name>Zn(2+)</name>
        <dbReference type="ChEBI" id="CHEBI:29105"/>
    </ligand>
</feature>
<dbReference type="InterPro" id="IPR036874">
    <property type="entry name" value="Carbonic_anhydrase_sf"/>
</dbReference>
<evidence type="ECO:0000256" key="1">
    <source>
        <dbReference type="ARBA" id="ARBA00006217"/>
    </source>
</evidence>
<proteinExistence type="inferred from homology"/>
<dbReference type="Pfam" id="PF00484">
    <property type="entry name" value="Pro_CA"/>
    <property type="match status" value="1"/>
</dbReference>
<gene>
    <name evidence="4" type="ORF">Y900_023165</name>
</gene>
<dbReference type="PANTHER" id="PTHR11002">
    <property type="entry name" value="CARBONIC ANHYDRASE"/>
    <property type="match status" value="1"/>
</dbReference>
<evidence type="ECO:0000256" key="3">
    <source>
        <dbReference type="PIRSR" id="PIRSR601765-1"/>
    </source>
</evidence>
<dbReference type="AlphaFoldDB" id="A0A064CSS0"/>
<comment type="similarity">
    <text evidence="1">Belongs to the beta-class carbonic anhydrase family.</text>
</comment>
<dbReference type="EMBL" id="JALN02000001">
    <property type="protein sequence ID" value="KDF01749.1"/>
    <property type="molecule type" value="Genomic_DNA"/>
</dbReference>
<dbReference type="SUPFAM" id="SSF53056">
    <property type="entry name" value="beta-carbonic anhydrase, cab"/>
    <property type="match status" value="1"/>
</dbReference>
<dbReference type="GO" id="GO:0004089">
    <property type="term" value="F:carbonate dehydratase activity"/>
    <property type="evidence" value="ECO:0007669"/>
    <property type="project" value="InterPro"/>
</dbReference>
<feature type="binding site" evidence="3">
    <location>
        <position position="94"/>
    </location>
    <ligand>
        <name>Zn(2+)</name>
        <dbReference type="ChEBI" id="CHEBI:29105"/>
    </ligand>
</feature>
<keyword evidence="5" id="KW-1185">Reference proteome</keyword>
<keyword evidence="3" id="KW-0862">Zinc</keyword>
<dbReference type="Proteomes" id="UP000022835">
    <property type="component" value="Unassembled WGS sequence"/>
</dbReference>
<comment type="caution">
    <text evidence="4">The sequence shown here is derived from an EMBL/GenBank/DDBJ whole genome shotgun (WGS) entry which is preliminary data.</text>
</comment>
<evidence type="ECO:0000313" key="5">
    <source>
        <dbReference type="Proteomes" id="UP000022835"/>
    </source>
</evidence>
<dbReference type="eggNOG" id="COG0288">
    <property type="taxonomic scope" value="Bacteria"/>
</dbReference>
<dbReference type="PANTHER" id="PTHR11002:SF79">
    <property type="entry name" value="CARBONIC ANHYDRASE 2"/>
    <property type="match status" value="1"/>
</dbReference>
<dbReference type="RefSeq" id="WP_036344625.1">
    <property type="nucleotide sequence ID" value="NZ_JALN02000001.1"/>
</dbReference>
<protein>
    <recommendedName>
        <fullName evidence="6">Carbonic anhydrase</fullName>
    </recommendedName>
</protein>
<evidence type="ECO:0000313" key="4">
    <source>
        <dbReference type="EMBL" id="KDF01749.1"/>
    </source>
</evidence>
<dbReference type="Gene3D" id="3.40.1050.10">
    <property type="entry name" value="Carbonic anhydrase"/>
    <property type="match status" value="1"/>
</dbReference>
<dbReference type="STRING" id="1440774.Y900_023165"/>
<dbReference type="InterPro" id="IPR001765">
    <property type="entry name" value="Carbonic_anhydrase"/>
</dbReference>
<evidence type="ECO:0000256" key="2">
    <source>
        <dbReference type="ARBA" id="ARBA00024993"/>
    </source>
</evidence>
<feature type="binding site" evidence="3">
    <location>
        <position position="97"/>
    </location>
    <ligand>
        <name>Zn(2+)</name>
        <dbReference type="ChEBI" id="CHEBI:29105"/>
    </ligand>
</feature>
<dbReference type="SMART" id="SM00947">
    <property type="entry name" value="Pro_CA"/>
    <property type="match status" value="1"/>
</dbReference>
<dbReference type="GO" id="GO:0008270">
    <property type="term" value="F:zinc ion binding"/>
    <property type="evidence" value="ECO:0007669"/>
    <property type="project" value="InterPro"/>
</dbReference>
<keyword evidence="3" id="KW-0479">Metal-binding</keyword>
<name>A0A064CSS0_9MYCO</name>
<organism evidence="4 5">
    <name type="scientific">Mycolicibacterium aromaticivorans JS19b1 = JCM 16368</name>
    <dbReference type="NCBI Taxonomy" id="1440774"/>
    <lineage>
        <taxon>Bacteria</taxon>
        <taxon>Bacillati</taxon>
        <taxon>Actinomycetota</taxon>
        <taxon>Actinomycetes</taxon>
        <taxon>Mycobacteriales</taxon>
        <taxon>Mycobacteriaceae</taxon>
        <taxon>Mycolicibacterium</taxon>
    </lineage>
</organism>
<sequence length="203" mass="21406">MSNPMNTWHRLRAGNEKFFVPVRGGQREPALQAPIAAVFRCADAAVGSEMILGQSWGSLVDVSTWGHVIDDGVLATMECAVDTLEVPLIVVLGHADCRAMRAAMRAWDDAVIPEGATRIAVQQALSSIVRRGASADSVDGVTAAHIVETGVALMERSPIISQRIDAGKCGIICVTTDPVSGQLRTHAAIGPVGEVPDTLLECV</sequence>
<reference evidence="4" key="1">
    <citation type="submission" date="2014-05" db="EMBL/GenBank/DDBJ databases">
        <title>Genome sequence of Mycobacterium aromaticivorans strain JS19b1T (= DSM 45407T).</title>
        <authorList>
            <person name="Kwak Y."/>
            <person name="Park G.-S."/>
            <person name="Li Q.X."/>
            <person name="Lee S.-E."/>
            <person name="Shin J.-H."/>
        </authorList>
    </citation>
    <scope>NUCLEOTIDE SEQUENCE [LARGE SCALE GENOMIC DNA]</scope>
    <source>
        <strain evidence="4">JS19b1</strain>
    </source>
</reference>
<dbReference type="OrthoDB" id="4709146at2"/>
<comment type="function">
    <text evidence="2">Catalyzes the reversible hydration of carbon dioxide to form bicarbonate.</text>
</comment>